<dbReference type="GO" id="GO:0003777">
    <property type="term" value="F:microtubule motor activity"/>
    <property type="evidence" value="ECO:0007669"/>
    <property type="project" value="InterPro"/>
</dbReference>
<dbReference type="GO" id="GO:0005524">
    <property type="term" value="F:ATP binding"/>
    <property type="evidence" value="ECO:0007669"/>
    <property type="project" value="UniProtKB-UniRule"/>
</dbReference>
<dbReference type="GO" id="GO:0007018">
    <property type="term" value="P:microtubule-based movement"/>
    <property type="evidence" value="ECO:0007669"/>
    <property type="project" value="InterPro"/>
</dbReference>
<evidence type="ECO:0000256" key="1">
    <source>
        <dbReference type="ARBA" id="ARBA00004245"/>
    </source>
</evidence>
<comment type="subcellular location">
    <subcellularLocation>
        <location evidence="1">Cytoplasm</location>
        <location evidence="1">Cytoskeleton</location>
    </subcellularLocation>
</comment>
<keyword evidence="4" id="KW-0206">Cytoskeleton</keyword>
<dbReference type="PANTHER" id="PTHR47971:SF20">
    <property type="entry name" value="KINESIN-LIKE PROTEIN KIF24"/>
    <property type="match status" value="1"/>
</dbReference>
<feature type="compositionally biased region" description="Polar residues" evidence="7">
    <location>
        <begin position="726"/>
        <end position="743"/>
    </location>
</feature>
<dbReference type="InterPro" id="IPR036961">
    <property type="entry name" value="Kinesin_motor_dom_sf"/>
</dbReference>
<comment type="similarity">
    <text evidence="5 6">Belongs to the TRAFAC class myosin-kinesin ATPase superfamily. Kinesin family.</text>
</comment>
<feature type="region of interest" description="Disordered" evidence="7">
    <location>
        <begin position="164"/>
        <end position="202"/>
    </location>
</feature>
<evidence type="ECO:0000256" key="3">
    <source>
        <dbReference type="ARBA" id="ARBA00022840"/>
    </source>
</evidence>
<evidence type="ECO:0000259" key="8">
    <source>
        <dbReference type="PROSITE" id="PS50067"/>
    </source>
</evidence>
<keyword evidence="5 6" id="KW-0505">Motor protein</keyword>
<keyword evidence="6" id="KW-0493">Microtubule</keyword>
<dbReference type="AlphaFoldDB" id="A0A9Y3VBL9"/>
<dbReference type="PROSITE" id="PS00411">
    <property type="entry name" value="KINESIN_MOTOR_1"/>
    <property type="match status" value="1"/>
</dbReference>
<dbReference type="Pfam" id="PF00225">
    <property type="entry name" value="Kinesin"/>
    <property type="match status" value="2"/>
</dbReference>
<dbReference type="GO" id="GO:0005874">
    <property type="term" value="C:microtubule"/>
    <property type="evidence" value="ECO:0007669"/>
    <property type="project" value="UniProtKB-KW"/>
</dbReference>
<dbReference type="Gene3D" id="3.40.850.10">
    <property type="entry name" value="Kinesin motor domain"/>
    <property type="match status" value="1"/>
</dbReference>
<dbReference type="InterPro" id="IPR001752">
    <property type="entry name" value="Kinesin_motor_dom"/>
</dbReference>
<feature type="compositionally biased region" description="Low complexity" evidence="7">
    <location>
        <begin position="629"/>
        <end position="638"/>
    </location>
</feature>
<dbReference type="PROSITE" id="PS50067">
    <property type="entry name" value="KINESIN_MOTOR_2"/>
    <property type="match status" value="1"/>
</dbReference>
<evidence type="ECO:0000313" key="10">
    <source>
        <dbReference type="RefSeq" id="XP_005722448.1"/>
    </source>
</evidence>
<dbReference type="InterPro" id="IPR027417">
    <property type="entry name" value="P-loop_NTPase"/>
</dbReference>
<proteinExistence type="inferred from homology"/>
<dbReference type="SUPFAM" id="SSF47769">
    <property type="entry name" value="SAM/Pointed domain"/>
    <property type="match status" value="1"/>
</dbReference>
<name>A0A9Y3VBL9_9CICH</name>
<dbReference type="Proteomes" id="UP000695023">
    <property type="component" value="Unplaced"/>
</dbReference>
<dbReference type="GeneID" id="102195911"/>
<protein>
    <recommendedName>
        <fullName evidence="6">Kinesin-like protein</fullName>
    </recommendedName>
</protein>
<evidence type="ECO:0000256" key="6">
    <source>
        <dbReference type="RuleBase" id="RU000394"/>
    </source>
</evidence>
<sequence length="777" mass="87322">MTLCLYECLRAVGLQHHYARFTSVGVCRTAHISVLTMEDYPLLGIHTMEDRTRLFQLVQFVKTLDLEGLGYDDDDDYHYSHGGRVEGSTIVDSSFCHDSDSIFNDEDGNGAAVNNIIASTFARPSHVRRRLDFSNETSDHHQRLSHPVVHVNMRYARYEESIRKKGSATSVQHQYRPKPKPANVTSNTFNHKPLGHKDRKRTTRKKTLYTEMDTDGCMCKPTPVYEAKRTAGYNYGLPMSTPPAQCKQARQAEEQRIKVCVRKRPLTCTESRQREADVVTTPGGECVIVHEVKEAVDLSQYILQHKFYFDQVFGEKSSNEEVYHQTAYPLVQHMLKGGKVTCFAYGQTGAGKTHTMLGSPAIPGLYALAVQDIFAHLSATHSYQLVFVSFFEIYCGQLYDLLDHRKRLFAREDGQKVVHISGLRDVRVDSVSSLLEVKQGRRTNSSTSTPNKVFEVWSVMTQVISQGTAERTQGMSGVNPLSSRSHALLQIQLRDSNQQIAGRMWFVDLAGSERASDAKEPDRQSRMEGAEINQSLLALKECIRSLDQEQSHTPFRQSKLTQVLKDSFVGDSMTCMIANISPGHTATEHTLNTLRYADRVKELKRQGGLRGRRRNRGKTAASPNQNLFSSTTGSTVSSRGKSPPKKPKLTRQSDSFGPTTPTTRSPVRSAFLCSTPKNTKCGEEANARRRGEIRLEHISPVRGWLRTGDKRHQRNEADELGGGRTGNDSLKTMERQSVSQQSPRAVLESGHQQSPRAVLVSGQPKDKRVWKVFLKIF</sequence>
<gene>
    <name evidence="10" type="primary">LOC102195911</name>
</gene>
<keyword evidence="2 5" id="KW-0547">Nucleotide-binding</keyword>
<dbReference type="FunFam" id="3.40.850.10:FF:000071">
    <property type="entry name" value="Kinesin-like KIF24"/>
    <property type="match status" value="1"/>
</dbReference>
<dbReference type="InterPro" id="IPR019821">
    <property type="entry name" value="Kinesin_motor_CS"/>
</dbReference>
<dbReference type="PRINTS" id="PR00380">
    <property type="entry name" value="KINESINHEAVY"/>
</dbReference>
<organism evidence="9 10">
    <name type="scientific">Pundamilia nyererei</name>
    <dbReference type="NCBI Taxonomy" id="303518"/>
    <lineage>
        <taxon>Eukaryota</taxon>
        <taxon>Metazoa</taxon>
        <taxon>Chordata</taxon>
        <taxon>Craniata</taxon>
        <taxon>Vertebrata</taxon>
        <taxon>Euteleostomi</taxon>
        <taxon>Actinopterygii</taxon>
        <taxon>Neopterygii</taxon>
        <taxon>Teleostei</taxon>
        <taxon>Neoteleostei</taxon>
        <taxon>Acanthomorphata</taxon>
        <taxon>Ovalentaria</taxon>
        <taxon>Cichlomorphae</taxon>
        <taxon>Cichliformes</taxon>
        <taxon>Cichlidae</taxon>
        <taxon>African cichlids</taxon>
        <taxon>Pseudocrenilabrinae</taxon>
        <taxon>Haplochromini</taxon>
        <taxon>Pundamilia</taxon>
    </lineage>
</organism>
<keyword evidence="9" id="KW-1185">Reference proteome</keyword>
<dbReference type="PANTHER" id="PTHR47971">
    <property type="entry name" value="KINESIN-RELATED PROTEIN 6"/>
    <property type="match status" value="1"/>
</dbReference>
<feature type="domain" description="Kinesin motor" evidence="8">
    <location>
        <begin position="256"/>
        <end position="603"/>
    </location>
</feature>
<dbReference type="InterPro" id="IPR027640">
    <property type="entry name" value="Kinesin-like_fam"/>
</dbReference>
<feature type="region of interest" description="Disordered" evidence="7">
    <location>
        <begin position="606"/>
        <end position="669"/>
    </location>
</feature>
<evidence type="ECO:0000256" key="7">
    <source>
        <dbReference type="SAM" id="MobiDB-lite"/>
    </source>
</evidence>
<dbReference type="SUPFAM" id="SSF52540">
    <property type="entry name" value="P-loop containing nucleoside triphosphate hydrolases"/>
    <property type="match status" value="1"/>
</dbReference>
<evidence type="ECO:0000256" key="2">
    <source>
        <dbReference type="ARBA" id="ARBA00022741"/>
    </source>
</evidence>
<evidence type="ECO:0000256" key="4">
    <source>
        <dbReference type="ARBA" id="ARBA00023212"/>
    </source>
</evidence>
<dbReference type="RefSeq" id="XP_005722448.1">
    <property type="nucleotide sequence ID" value="XM_005722391.1"/>
</dbReference>
<dbReference type="SMART" id="SM00129">
    <property type="entry name" value="KISc"/>
    <property type="match status" value="1"/>
</dbReference>
<reference evidence="10" key="1">
    <citation type="submission" date="2025-08" db="UniProtKB">
        <authorList>
            <consortium name="RefSeq"/>
        </authorList>
    </citation>
    <scope>IDENTIFICATION</scope>
</reference>
<evidence type="ECO:0000313" key="9">
    <source>
        <dbReference type="Proteomes" id="UP000695023"/>
    </source>
</evidence>
<evidence type="ECO:0000256" key="5">
    <source>
        <dbReference type="PROSITE-ProRule" id="PRU00283"/>
    </source>
</evidence>
<feature type="compositionally biased region" description="Basic residues" evidence="7">
    <location>
        <begin position="193"/>
        <end position="202"/>
    </location>
</feature>
<dbReference type="CDD" id="cd01367">
    <property type="entry name" value="KISc_KIF2_like"/>
    <property type="match status" value="1"/>
</dbReference>
<keyword evidence="4" id="KW-0963">Cytoplasm</keyword>
<dbReference type="GO" id="GO:0008017">
    <property type="term" value="F:microtubule binding"/>
    <property type="evidence" value="ECO:0007669"/>
    <property type="project" value="InterPro"/>
</dbReference>
<feature type="binding site" evidence="5">
    <location>
        <begin position="346"/>
        <end position="353"/>
    </location>
    <ligand>
        <name>ATP</name>
        <dbReference type="ChEBI" id="CHEBI:30616"/>
    </ligand>
</feature>
<feature type="region of interest" description="Disordered" evidence="7">
    <location>
        <begin position="710"/>
        <end position="760"/>
    </location>
</feature>
<dbReference type="InterPro" id="IPR013761">
    <property type="entry name" value="SAM/pointed_sf"/>
</dbReference>
<accession>A0A9Y3VBL9</accession>
<dbReference type="GO" id="GO:0007019">
    <property type="term" value="P:microtubule depolymerization"/>
    <property type="evidence" value="ECO:0007669"/>
    <property type="project" value="TreeGrafter"/>
</dbReference>
<keyword evidence="3 5" id="KW-0067">ATP-binding</keyword>